<dbReference type="AlphaFoldDB" id="A0A6L5T3S2"/>
<dbReference type="RefSeq" id="WP_154266393.1">
    <property type="nucleotide sequence ID" value="NZ_WKQP01000001.1"/>
</dbReference>
<protein>
    <submittedName>
        <fullName evidence="1">Uncharacterized protein</fullName>
    </submittedName>
</protein>
<reference evidence="1 2" key="1">
    <citation type="journal article" date="2019" name="Nat. Med.">
        <title>A library of human gut bacterial isolates paired with longitudinal multiomics data enables mechanistic microbiome research.</title>
        <authorList>
            <person name="Poyet M."/>
            <person name="Groussin M."/>
            <person name="Gibbons S.M."/>
            <person name="Avila-Pacheco J."/>
            <person name="Jiang X."/>
            <person name="Kearney S.M."/>
            <person name="Perrotta A.R."/>
            <person name="Berdy B."/>
            <person name="Zhao S."/>
            <person name="Lieberman T.D."/>
            <person name="Swanson P.K."/>
            <person name="Smith M."/>
            <person name="Roesemann S."/>
            <person name="Alexander J.E."/>
            <person name="Rich S.A."/>
            <person name="Livny J."/>
            <person name="Vlamakis H."/>
            <person name="Clish C."/>
            <person name="Bullock K."/>
            <person name="Deik A."/>
            <person name="Scott J."/>
            <person name="Pierce K.A."/>
            <person name="Xavier R.J."/>
            <person name="Alm E.J."/>
        </authorList>
    </citation>
    <scope>NUCLEOTIDE SEQUENCE [LARGE SCALE GENOMIC DNA]</scope>
    <source>
        <strain evidence="1 2">BIOML-A11</strain>
    </source>
</reference>
<proteinExistence type="predicted"/>
<organism evidence="1 2">
    <name type="scientific">Agathobacter rectalis</name>
    <dbReference type="NCBI Taxonomy" id="39491"/>
    <lineage>
        <taxon>Bacteria</taxon>
        <taxon>Bacillati</taxon>
        <taxon>Bacillota</taxon>
        <taxon>Clostridia</taxon>
        <taxon>Lachnospirales</taxon>
        <taxon>Lachnospiraceae</taxon>
        <taxon>Agathobacter</taxon>
    </lineage>
</organism>
<evidence type="ECO:0000313" key="1">
    <source>
        <dbReference type="EMBL" id="MSC58819.1"/>
    </source>
</evidence>
<sequence>MIIKRNQIISNNILSEFLTKHRAEVIDVCITEYDEQAFVNGIREEGRQEGRALTLFSLVNSGNLKPDIAAKELGISIHEFEIAMKEAGMNQPVSK</sequence>
<evidence type="ECO:0000313" key="2">
    <source>
        <dbReference type="Proteomes" id="UP000479563"/>
    </source>
</evidence>
<gene>
    <name evidence="1" type="ORF">GKE07_01025</name>
</gene>
<name>A0A6L5T3S2_9FIRM</name>
<accession>A0A6L5T3S2</accession>
<comment type="caution">
    <text evidence="1">The sequence shown here is derived from an EMBL/GenBank/DDBJ whole genome shotgun (WGS) entry which is preliminary data.</text>
</comment>
<dbReference type="EMBL" id="WKQP01000001">
    <property type="protein sequence ID" value="MSC58819.1"/>
    <property type="molecule type" value="Genomic_DNA"/>
</dbReference>
<dbReference type="Proteomes" id="UP000479563">
    <property type="component" value="Unassembled WGS sequence"/>
</dbReference>